<organism evidence="1 2">
    <name type="scientific">Aureobasidium subglaciale (strain EXF-2481)</name>
    <name type="common">Aureobasidium pullulans var. subglaciale</name>
    <dbReference type="NCBI Taxonomy" id="1043005"/>
    <lineage>
        <taxon>Eukaryota</taxon>
        <taxon>Fungi</taxon>
        <taxon>Dikarya</taxon>
        <taxon>Ascomycota</taxon>
        <taxon>Pezizomycotina</taxon>
        <taxon>Dothideomycetes</taxon>
        <taxon>Dothideomycetidae</taxon>
        <taxon>Dothideales</taxon>
        <taxon>Saccotheciaceae</taxon>
        <taxon>Aureobasidium</taxon>
    </lineage>
</organism>
<sequence>MQNHLSQLPAPLPLYILLELPNLKALYAAILSSPHLYATFRLNARHVFDTIAHRSMPNELINLIYMHLHLQQQPSDEFKMDLFGDFQVQDRFRAVKLALASSRHTTSAANVFRVVAQGVLLYDIGRFILRSKLDYLKTLQLQKLADPRFNYMLYDRDLVMRQNPEGTTLHLAASFGDPSWLEEGRVLWGLWRLSIARLISHKFAACSYGNALDSVVRTQVNFSPLAHRWTDNIIAEITNSMVAGTRLQPPASARASSPKPIDLDHLTVVQPYLIPHPPYLTIIPSSKELVPTAPVFSWCPADVSEPSHHSVVWSPFDAEFQRENPSARYVRAMENAPYGPIQAQCSDVFDRLGFGFWDTRRICADFELRMPRRHLEMDPSLYGQGGPKHVSMSGGLFRLLGIYKQEREREKDGWKRAVYSMRSDLGRRAASTDH</sequence>
<reference evidence="1 2" key="1">
    <citation type="journal article" date="2014" name="BMC Genomics">
        <title>Genome sequencing of four Aureobasidium pullulans varieties: biotechnological potential, stress tolerance, and description of new species.</title>
        <authorList>
            <person name="Gostin Ar C."/>
            <person name="Ohm R.A."/>
            <person name="Kogej T."/>
            <person name="Sonjak S."/>
            <person name="Turk M."/>
            <person name="Zajc J."/>
            <person name="Zalar P."/>
            <person name="Grube M."/>
            <person name="Sun H."/>
            <person name="Han J."/>
            <person name="Sharma A."/>
            <person name="Chiniquy J."/>
            <person name="Ngan C.Y."/>
            <person name="Lipzen A."/>
            <person name="Barry K."/>
            <person name="Grigoriev I.V."/>
            <person name="Gunde-Cimerman N."/>
        </authorList>
    </citation>
    <scope>NUCLEOTIDE SEQUENCE [LARGE SCALE GENOMIC DNA]</scope>
    <source>
        <strain evidence="1 2">EXF-2481</strain>
    </source>
</reference>
<dbReference type="RefSeq" id="XP_013349406.1">
    <property type="nucleotide sequence ID" value="XM_013493952.1"/>
</dbReference>
<dbReference type="HOGENOM" id="CLU_048900_0_0_1"/>
<dbReference type="InParanoid" id="A0A074ZRL7"/>
<name>A0A074ZRL7_AURSE</name>
<accession>A0A074ZRL7</accession>
<proteinExistence type="predicted"/>
<gene>
    <name evidence="1" type="ORF">AUEXF2481DRAFT_167476</name>
</gene>
<evidence type="ECO:0000313" key="2">
    <source>
        <dbReference type="Proteomes" id="UP000030641"/>
    </source>
</evidence>
<dbReference type="OrthoDB" id="3933466at2759"/>
<dbReference type="STRING" id="1043005.A0A074ZRL7"/>
<evidence type="ECO:0000313" key="1">
    <source>
        <dbReference type="EMBL" id="KER00922.1"/>
    </source>
</evidence>
<dbReference type="Proteomes" id="UP000030641">
    <property type="component" value="Unassembled WGS sequence"/>
</dbReference>
<dbReference type="GeneID" id="25362230"/>
<protein>
    <submittedName>
        <fullName evidence="1">Uncharacterized protein</fullName>
    </submittedName>
</protein>
<keyword evidence="2" id="KW-1185">Reference proteome</keyword>
<dbReference type="EMBL" id="KL584749">
    <property type="protein sequence ID" value="KER00922.1"/>
    <property type="molecule type" value="Genomic_DNA"/>
</dbReference>
<dbReference type="AlphaFoldDB" id="A0A074ZRL7"/>